<dbReference type="AlphaFoldDB" id="A0AAV5QG30"/>
<comment type="caution">
    <text evidence="2">The sequence shown here is derived from an EMBL/GenBank/DDBJ whole genome shotgun (WGS) entry which is preliminary data.</text>
</comment>
<gene>
    <name evidence="2" type="ORF">DASC09_011080</name>
</gene>
<dbReference type="EMBL" id="BTFZ01000002">
    <property type="protein sequence ID" value="GMM33783.1"/>
    <property type="molecule type" value="Genomic_DNA"/>
</dbReference>
<proteinExistence type="predicted"/>
<evidence type="ECO:0000256" key="1">
    <source>
        <dbReference type="SAM" id="Phobius"/>
    </source>
</evidence>
<keyword evidence="3" id="KW-1185">Reference proteome</keyword>
<evidence type="ECO:0000313" key="2">
    <source>
        <dbReference type="EMBL" id="GMM33783.1"/>
    </source>
</evidence>
<dbReference type="RefSeq" id="XP_064850783.1">
    <property type="nucleotide sequence ID" value="XM_064994711.1"/>
</dbReference>
<name>A0AAV5QG30_9ASCO</name>
<dbReference type="GeneID" id="90071762"/>
<keyword evidence="1" id="KW-0812">Transmembrane</keyword>
<feature type="transmembrane region" description="Helical" evidence="1">
    <location>
        <begin position="12"/>
        <end position="30"/>
    </location>
</feature>
<keyword evidence="1" id="KW-0472">Membrane</keyword>
<organism evidence="2 3">
    <name type="scientific">Saccharomycopsis crataegensis</name>
    <dbReference type="NCBI Taxonomy" id="43959"/>
    <lineage>
        <taxon>Eukaryota</taxon>
        <taxon>Fungi</taxon>
        <taxon>Dikarya</taxon>
        <taxon>Ascomycota</taxon>
        <taxon>Saccharomycotina</taxon>
        <taxon>Saccharomycetes</taxon>
        <taxon>Saccharomycopsidaceae</taxon>
        <taxon>Saccharomycopsis</taxon>
    </lineage>
</organism>
<evidence type="ECO:0000313" key="3">
    <source>
        <dbReference type="Proteomes" id="UP001360560"/>
    </source>
</evidence>
<accession>A0AAV5QG30</accession>
<protein>
    <submittedName>
        <fullName evidence="2">Uncharacterized protein</fullName>
    </submittedName>
</protein>
<dbReference type="Proteomes" id="UP001360560">
    <property type="component" value="Unassembled WGS sequence"/>
</dbReference>
<reference evidence="2 3" key="1">
    <citation type="journal article" date="2023" name="Elife">
        <title>Identification of key yeast species and microbe-microbe interactions impacting larval growth of Drosophila in the wild.</title>
        <authorList>
            <person name="Mure A."/>
            <person name="Sugiura Y."/>
            <person name="Maeda R."/>
            <person name="Honda K."/>
            <person name="Sakurai N."/>
            <person name="Takahashi Y."/>
            <person name="Watada M."/>
            <person name="Katoh T."/>
            <person name="Gotoh A."/>
            <person name="Gotoh Y."/>
            <person name="Taniguchi I."/>
            <person name="Nakamura K."/>
            <person name="Hayashi T."/>
            <person name="Katayama T."/>
            <person name="Uemura T."/>
            <person name="Hattori Y."/>
        </authorList>
    </citation>
    <scope>NUCLEOTIDE SEQUENCE [LARGE SCALE GENOMIC DNA]</scope>
    <source>
        <strain evidence="2 3">SC-9</strain>
    </source>
</reference>
<sequence length="67" mass="6939">MVSVCYTYKMRFIIAFIVVILWCALGNGSFTDGRGGLYNSNGYLICESGSSNAATTGIASAGTATAT</sequence>
<keyword evidence="1" id="KW-1133">Transmembrane helix</keyword>